<dbReference type="RefSeq" id="WP_011399361.1">
    <property type="nucleotide sequence ID" value="NC_007645.1"/>
</dbReference>
<dbReference type="EMBL" id="CP000155">
    <property type="protein sequence ID" value="ABC32302.1"/>
    <property type="molecule type" value="Genomic_DNA"/>
</dbReference>
<dbReference type="HOGENOM" id="CLU_1501481_0_0_6"/>
<protein>
    <submittedName>
        <fullName evidence="1">Uncharacterized protein</fullName>
    </submittedName>
</protein>
<accession>Q2SAM2</accession>
<keyword evidence="2" id="KW-1185">Reference proteome</keyword>
<gene>
    <name evidence="1" type="ordered locus">HCH_05644</name>
</gene>
<dbReference type="Proteomes" id="UP000000238">
    <property type="component" value="Chromosome"/>
</dbReference>
<sequence>MLEGLLALFSSSGLGALVGMFGSWLTKREERKDQQFRLTYELKMATLRKQEAELQYDHELALADKQILRADTEGRINRDIAETAAFKDGLKEQSQTYGMWFVDAIRGLMRPLITVYLLILATFVTLNISRHLGGAGALSPVELMVLYKEAIAQLLFLTTTAVTWWFGSRPSSLRQLKRQ</sequence>
<evidence type="ECO:0000313" key="2">
    <source>
        <dbReference type="Proteomes" id="UP000000238"/>
    </source>
</evidence>
<evidence type="ECO:0000313" key="1">
    <source>
        <dbReference type="EMBL" id="ABC32302.1"/>
    </source>
</evidence>
<dbReference type="AlphaFoldDB" id="Q2SAM2"/>
<organism evidence="1 2">
    <name type="scientific">Hahella chejuensis (strain KCTC 2396)</name>
    <dbReference type="NCBI Taxonomy" id="349521"/>
    <lineage>
        <taxon>Bacteria</taxon>
        <taxon>Pseudomonadati</taxon>
        <taxon>Pseudomonadota</taxon>
        <taxon>Gammaproteobacteria</taxon>
        <taxon>Oceanospirillales</taxon>
        <taxon>Hahellaceae</taxon>
        <taxon>Hahella</taxon>
    </lineage>
</organism>
<proteinExistence type="predicted"/>
<dbReference type="STRING" id="349521.HCH_05644"/>
<reference evidence="1 2" key="1">
    <citation type="journal article" date="2005" name="Nucleic Acids Res.">
        <title>Genomic blueprint of Hahella chejuensis, a marine microbe producing an algicidal agent.</title>
        <authorList>
            <person name="Jeong H."/>
            <person name="Yim J.H."/>
            <person name="Lee C."/>
            <person name="Choi S.-H."/>
            <person name="Park Y.K."/>
            <person name="Yoon S.H."/>
            <person name="Hur C.-G."/>
            <person name="Kang H.-Y."/>
            <person name="Kim D."/>
            <person name="Lee H.H."/>
            <person name="Park K.H."/>
            <person name="Park S.-H."/>
            <person name="Park H.-S."/>
            <person name="Lee H.K."/>
            <person name="Oh T.K."/>
            <person name="Kim J.F."/>
        </authorList>
    </citation>
    <scope>NUCLEOTIDE SEQUENCE [LARGE SCALE GENOMIC DNA]</scope>
    <source>
        <strain evidence="1 2">KCTC 2396</strain>
    </source>
</reference>
<dbReference type="KEGG" id="hch:HCH_05644"/>
<dbReference type="eggNOG" id="ENOG5033GVD">
    <property type="taxonomic scope" value="Bacteria"/>
</dbReference>
<name>Q2SAM2_HAHCH</name>